<gene>
    <name evidence="1" type="ORF">DLJ53_31950</name>
</gene>
<name>A0A8B2NH24_9HYPH</name>
<dbReference type="RefSeq" id="WP_111352397.1">
    <property type="nucleotide sequence ID" value="NZ_QHHQ01000012.1"/>
</dbReference>
<evidence type="ECO:0000313" key="2">
    <source>
        <dbReference type="Proteomes" id="UP000249590"/>
    </source>
</evidence>
<dbReference type="EMBL" id="QHHQ01000012">
    <property type="protein sequence ID" value="RAH96528.1"/>
    <property type="molecule type" value="Genomic_DNA"/>
</dbReference>
<evidence type="ECO:0008006" key="3">
    <source>
        <dbReference type="Google" id="ProtNLM"/>
    </source>
</evidence>
<organism evidence="1 2">
    <name type="scientific">Acuticoccus sediminis</name>
    <dbReference type="NCBI Taxonomy" id="2184697"/>
    <lineage>
        <taxon>Bacteria</taxon>
        <taxon>Pseudomonadati</taxon>
        <taxon>Pseudomonadota</taxon>
        <taxon>Alphaproteobacteria</taxon>
        <taxon>Hyphomicrobiales</taxon>
        <taxon>Amorphaceae</taxon>
        <taxon>Acuticoccus</taxon>
    </lineage>
</organism>
<proteinExistence type="predicted"/>
<reference evidence="1 2" key="1">
    <citation type="submission" date="2018-05" db="EMBL/GenBank/DDBJ databases">
        <title>Acuticoccus sediminis sp. nov., isolated from deep-sea sediment of Indian Ocean.</title>
        <authorList>
            <person name="Liu X."/>
            <person name="Lai Q."/>
            <person name="Du Y."/>
            <person name="Sun F."/>
            <person name="Zhang X."/>
            <person name="Wang S."/>
            <person name="Shao Z."/>
        </authorList>
    </citation>
    <scope>NUCLEOTIDE SEQUENCE [LARGE SCALE GENOMIC DNA]</scope>
    <source>
        <strain evidence="1 2">PTG4-2</strain>
    </source>
</reference>
<comment type="caution">
    <text evidence="1">The sequence shown here is derived from an EMBL/GenBank/DDBJ whole genome shotgun (WGS) entry which is preliminary data.</text>
</comment>
<keyword evidence="2" id="KW-1185">Reference proteome</keyword>
<dbReference type="Proteomes" id="UP000249590">
    <property type="component" value="Unassembled WGS sequence"/>
</dbReference>
<protein>
    <recommendedName>
        <fullName evidence="3">Polysaccharide pyruvyl transferase</fullName>
    </recommendedName>
</protein>
<dbReference type="AlphaFoldDB" id="A0A8B2NH24"/>
<sequence>MRRVRDGGHLAFLGSPGAVADAGTLSTEALLARLGANAGNLMFQHAAPRLFAHEARHLTTLSGPEAEAVLADARALVFPAANHLRLGTDWTGLANGLARTDCPLVVLGLGSQAPSADGEAATVAALTRDPSVSRLAAVLAEKAVFVSVRGTFSQRVCEALGLTGTEPLGCPSLFLNPRPDLGRAVAWRLGKAREKGGAARIALAAAAPFEIQDQDEKLAAERVLFAGTVRGNGLYVQQSGGTAAAAMARGTFAEVPLSAVLSMRRILAPEMGLDDFVAVMRRRGRLFTDAARWIEAVKPFDAVFGTRLHGSMAALAAAVPGVVVTHDARTAELVETMALPTLTLAEVVAAGRVEAMLERVRFDAGLFDAGRRRIAAGLAAAFARIGLAPAEDIAELGR</sequence>
<accession>A0A8B2NH24</accession>
<evidence type="ECO:0000313" key="1">
    <source>
        <dbReference type="EMBL" id="RAH96528.1"/>
    </source>
</evidence>
<dbReference type="OrthoDB" id="9767435at2"/>